<proteinExistence type="predicted"/>
<reference evidence="1 2" key="1">
    <citation type="journal article" date="2019" name="Front. Genet.">
        <title>Whole-Genome Sequencing of the Opportunistic Yeast Pathogen Candida inconspicua Uncovers Its Hybrid Origin.</title>
        <authorList>
            <person name="Mixao V."/>
            <person name="Hansen A.P."/>
            <person name="Saus E."/>
            <person name="Boekhout T."/>
            <person name="Lass-Florl C."/>
            <person name="Gabaldon T."/>
        </authorList>
    </citation>
    <scope>NUCLEOTIDE SEQUENCE [LARGE SCALE GENOMIC DNA]</scope>
    <source>
        <strain evidence="1 2">CBS 180</strain>
    </source>
</reference>
<evidence type="ECO:0000313" key="2">
    <source>
        <dbReference type="Proteomes" id="UP000307173"/>
    </source>
</evidence>
<dbReference type="AlphaFoldDB" id="A0A4T0X125"/>
<organism evidence="1 2">
    <name type="scientific">Pichia inconspicua</name>
    <dbReference type="NCBI Taxonomy" id="52247"/>
    <lineage>
        <taxon>Eukaryota</taxon>
        <taxon>Fungi</taxon>
        <taxon>Dikarya</taxon>
        <taxon>Ascomycota</taxon>
        <taxon>Saccharomycotina</taxon>
        <taxon>Pichiomycetes</taxon>
        <taxon>Pichiales</taxon>
        <taxon>Pichiaceae</taxon>
        <taxon>Pichia</taxon>
    </lineage>
</organism>
<evidence type="ECO:0000313" key="1">
    <source>
        <dbReference type="EMBL" id="TID28397.1"/>
    </source>
</evidence>
<dbReference type="Proteomes" id="UP000307173">
    <property type="component" value="Unassembled WGS sequence"/>
</dbReference>
<sequence>MTRYLQVHTFYKKSLHEIYKMKLRQDYNYRCKVLFGDEFDLEDDEVYIRLINTVHFVHNACIDTMKNETKRPVSMEYKILTGIIQYEISKNIFPSLEKKLKSPFLKLDTMKEMRASERAWFMDETDMKLKKEVLWWLDLDNGMIKSEVCFDYIREIQERKDELAFLDKMVFSNLAFEKSLILLNRDCNLML</sequence>
<dbReference type="EMBL" id="SELW01000405">
    <property type="protein sequence ID" value="TID28397.1"/>
    <property type="molecule type" value="Genomic_DNA"/>
</dbReference>
<comment type="caution">
    <text evidence="1">The sequence shown here is derived from an EMBL/GenBank/DDBJ whole genome shotgun (WGS) entry which is preliminary data.</text>
</comment>
<gene>
    <name evidence="1" type="ORF">CANINC_002575</name>
</gene>
<name>A0A4T0X125_9ASCO</name>
<protein>
    <submittedName>
        <fullName evidence="1">Uncharacterized protein</fullName>
    </submittedName>
</protein>
<accession>A0A4T0X125</accession>
<keyword evidence="2" id="KW-1185">Reference proteome</keyword>
<dbReference type="OrthoDB" id="3991133at2759"/>